<dbReference type="Proteomes" id="UP000037923">
    <property type="component" value="Unassembled WGS sequence"/>
</dbReference>
<dbReference type="OrthoDB" id="267952at2759"/>
<dbReference type="AlphaFoldDB" id="A0A0M9G732"/>
<feature type="region of interest" description="Disordered" evidence="1">
    <location>
        <begin position="293"/>
        <end position="337"/>
    </location>
</feature>
<comment type="caution">
    <text evidence="2">The sequence shown here is derived from an EMBL/GenBank/DDBJ whole genome shotgun (WGS) entry which is preliminary data.</text>
</comment>
<protein>
    <submittedName>
        <fullName evidence="2">Uncharacterized protein</fullName>
    </submittedName>
</protein>
<dbReference type="VEuPathDB" id="TriTrypDB:LpyrH10_03_0850"/>
<gene>
    <name evidence="2" type="ORF">ABB37_01934</name>
</gene>
<feature type="region of interest" description="Disordered" evidence="1">
    <location>
        <begin position="52"/>
        <end position="161"/>
    </location>
</feature>
<keyword evidence="3" id="KW-1185">Reference proteome</keyword>
<name>A0A0M9G732_LEPPY</name>
<feature type="compositionally biased region" description="Acidic residues" evidence="1">
    <location>
        <begin position="123"/>
        <end position="134"/>
    </location>
</feature>
<accession>A0A0M9G732</accession>
<dbReference type="EMBL" id="LGTL01000003">
    <property type="protein sequence ID" value="KPA83676.1"/>
    <property type="molecule type" value="Genomic_DNA"/>
</dbReference>
<evidence type="ECO:0000313" key="3">
    <source>
        <dbReference type="Proteomes" id="UP000037923"/>
    </source>
</evidence>
<evidence type="ECO:0000313" key="2">
    <source>
        <dbReference type="EMBL" id="KPA83676.1"/>
    </source>
</evidence>
<dbReference type="OMA" id="KTDVPVM"/>
<feature type="region of interest" description="Disordered" evidence="1">
    <location>
        <begin position="224"/>
        <end position="255"/>
    </location>
</feature>
<organism evidence="2 3">
    <name type="scientific">Leptomonas pyrrhocoris</name>
    <name type="common">Firebug parasite</name>
    <dbReference type="NCBI Taxonomy" id="157538"/>
    <lineage>
        <taxon>Eukaryota</taxon>
        <taxon>Discoba</taxon>
        <taxon>Euglenozoa</taxon>
        <taxon>Kinetoplastea</taxon>
        <taxon>Metakinetoplastina</taxon>
        <taxon>Trypanosomatida</taxon>
        <taxon>Trypanosomatidae</taxon>
        <taxon>Leishmaniinae</taxon>
        <taxon>Leptomonas</taxon>
    </lineage>
</organism>
<reference evidence="2 3" key="1">
    <citation type="submission" date="2015-07" db="EMBL/GenBank/DDBJ databases">
        <title>High-quality genome of monoxenous trypanosomatid Leptomonas pyrrhocoris.</title>
        <authorList>
            <person name="Flegontov P."/>
            <person name="Butenko A."/>
            <person name="Firsov S."/>
            <person name="Vlcek C."/>
            <person name="Logacheva M.D."/>
            <person name="Field M."/>
            <person name="Filatov D."/>
            <person name="Flegontova O."/>
            <person name="Gerasimov E."/>
            <person name="Jackson A.P."/>
            <person name="Kelly S."/>
            <person name="Opperdoes F."/>
            <person name="O'Reilly A."/>
            <person name="Votypka J."/>
            <person name="Yurchenko V."/>
            <person name="Lukes J."/>
        </authorList>
    </citation>
    <scope>NUCLEOTIDE SEQUENCE [LARGE SCALE GENOMIC DNA]</scope>
    <source>
        <strain evidence="2">H10</strain>
    </source>
</reference>
<dbReference type="RefSeq" id="XP_015662115.1">
    <property type="nucleotide sequence ID" value="XM_015798637.1"/>
</dbReference>
<evidence type="ECO:0000256" key="1">
    <source>
        <dbReference type="SAM" id="MobiDB-lite"/>
    </source>
</evidence>
<proteinExistence type="predicted"/>
<dbReference type="GeneID" id="26902229"/>
<sequence>MVVRVFATRDVPVMDIIELQGRIVITPEALADARAAKATRRAVRRQRIAAKTNEVKIKGQPEEPCSAEARPVTQGGGESRRAQGTDGSGSCADASSSSSTAVEPQPTLSSLTWPPLPSSTDASSEDEELCDLDDANPTTAPPRGTRSNGVQRTSADASSSAVVEVPLGHVEQDHLSERRCTLCIDTLRVDGSRATYKYPLLVLKECSPARMRQLRRQLVSRHAGGKRCEGATPSPDVAQAAAAKEELSRPSAPAPLATTTTTMLFSEWLQAHPHALSLDALYLDDIIAEASAEDTVAQSSSEHRELTRKRQRAGGDDPAAAEVQRGAGCTPASAASAPAPSAASVYKNYEVVGVVRSSVLFNAKPARVFQ</sequence>
<feature type="compositionally biased region" description="Low complexity" evidence="1">
    <location>
        <begin position="84"/>
        <end position="122"/>
    </location>
</feature>